<reference evidence="1 2" key="1">
    <citation type="submission" date="2020-02" db="EMBL/GenBank/DDBJ databases">
        <authorList>
            <consortium name="PulseNet: The National Subtyping Network for Foodborne Disease Surveillance"/>
            <person name="Tarr C.L."/>
            <person name="Trees E."/>
            <person name="Katz L.S."/>
            <person name="Carleton-Romer H.A."/>
            <person name="Stroika S."/>
            <person name="Kucerova Z."/>
            <person name="Roache K.F."/>
            <person name="Sabol A.L."/>
            <person name="Besser J."/>
            <person name="Gerner-Smidt P."/>
        </authorList>
    </citation>
    <scope>NUCLEOTIDE SEQUENCE [LARGE SCALE GENOMIC DNA]</scope>
    <source>
        <strain evidence="1 2">2014C-3796</strain>
    </source>
</reference>
<name>A0A3E1VH25_ECOLX</name>
<protein>
    <submittedName>
        <fullName evidence="1">Uncharacterized protein</fullName>
    </submittedName>
</protein>
<accession>A0A3E1VH25</accession>
<proteinExistence type="predicted"/>
<evidence type="ECO:0000313" key="2">
    <source>
        <dbReference type="Proteomes" id="UP000521994"/>
    </source>
</evidence>
<dbReference type="Proteomes" id="UP000521994">
    <property type="component" value="Unassembled WGS sequence"/>
</dbReference>
<dbReference type="AlphaFoldDB" id="A0A3E1VH25"/>
<dbReference type="EMBL" id="AASXRC010000063">
    <property type="protein sequence ID" value="EFI0215923.1"/>
    <property type="molecule type" value="Genomic_DNA"/>
</dbReference>
<sequence length="137" mass="15930">MNKNSNNLELLQTLVYKKPSSKEAFIGLITIAIYSREIFVKNEDAAEFVKNVFGLSFLDYVIKSRTLLCARLTRNLVNMSERDIKECIYKASEYFKTDKFIIGYNENSLTFKKSNVKRNANRDVGTWINALLKKDRK</sequence>
<organism evidence="1 2">
    <name type="scientific">Escherichia coli</name>
    <dbReference type="NCBI Taxonomy" id="562"/>
    <lineage>
        <taxon>Bacteria</taxon>
        <taxon>Pseudomonadati</taxon>
        <taxon>Pseudomonadota</taxon>
        <taxon>Gammaproteobacteria</taxon>
        <taxon>Enterobacterales</taxon>
        <taxon>Enterobacteriaceae</taxon>
        <taxon>Escherichia</taxon>
    </lineage>
</organism>
<comment type="caution">
    <text evidence="1">The sequence shown here is derived from an EMBL/GenBank/DDBJ whole genome shotgun (WGS) entry which is preliminary data.</text>
</comment>
<evidence type="ECO:0000313" key="1">
    <source>
        <dbReference type="EMBL" id="EFI0215923.1"/>
    </source>
</evidence>
<gene>
    <name evidence="1" type="ORF">BG944_005235</name>
</gene>
<dbReference type="RefSeq" id="WP_001039225.1">
    <property type="nucleotide sequence ID" value="NZ_BFJU01000036.1"/>
</dbReference>